<comment type="similarity">
    <text evidence="2">Belongs to the shugoshin family.</text>
</comment>
<feature type="region of interest" description="Disordered" evidence="10">
    <location>
        <begin position="408"/>
        <end position="510"/>
    </location>
</feature>
<feature type="non-terminal residue" evidence="12">
    <location>
        <position position="1"/>
    </location>
</feature>
<dbReference type="AlphaFoldDB" id="A0A851SZI8"/>
<keyword evidence="13" id="KW-1185">Reference proteome</keyword>
<gene>
    <name evidence="12" type="primary">Sgo1_1</name>
    <name evidence="12" type="ORF">NOTNIG_R06180</name>
</gene>
<dbReference type="GO" id="GO:0000775">
    <property type="term" value="C:chromosome, centromeric region"/>
    <property type="evidence" value="ECO:0007669"/>
    <property type="project" value="UniProtKB-SubCell"/>
</dbReference>
<keyword evidence="4" id="KW-0132">Cell division</keyword>
<feature type="compositionally biased region" description="Basic and acidic residues" evidence="10">
    <location>
        <begin position="477"/>
        <end position="500"/>
    </location>
</feature>
<organism evidence="12 13">
    <name type="scientific">Nothocercus nigrocapillus</name>
    <dbReference type="NCBI Taxonomy" id="1977171"/>
    <lineage>
        <taxon>Eukaryota</taxon>
        <taxon>Metazoa</taxon>
        <taxon>Chordata</taxon>
        <taxon>Craniata</taxon>
        <taxon>Vertebrata</taxon>
        <taxon>Euteleostomi</taxon>
        <taxon>Archelosauria</taxon>
        <taxon>Archosauria</taxon>
        <taxon>Dinosauria</taxon>
        <taxon>Saurischia</taxon>
        <taxon>Theropoda</taxon>
        <taxon>Coelurosauria</taxon>
        <taxon>Aves</taxon>
        <taxon>Palaeognathae</taxon>
        <taxon>Tinamiformes</taxon>
        <taxon>Tinamidae</taxon>
        <taxon>Nothocercus</taxon>
    </lineage>
</organism>
<dbReference type="Pfam" id="PF07557">
    <property type="entry name" value="Shugoshin_C"/>
    <property type="match status" value="1"/>
</dbReference>
<dbReference type="Proteomes" id="UP000661971">
    <property type="component" value="Unassembled WGS sequence"/>
</dbReference>
<evidence type="ECO:0000259" key="11">
    <source>
        <dbReference type="Pfam" id="PF07557"/>
    </source>
</evidence>
<evidence type="ECO:0000256" key="4">
    <source>
        <dbReference type="ARBA" id="ARBA00022618"/>
    </source>
</evidence>
<dbReference type="GO" id="GO:0051301">
    <property type="term" value="P:cell division"/>
    <property type="evidence" value="ECO:0007669"/>
    <property type="project" value="UniProtKB-KW"/>
</dbReference>
<dbReference type="EMBL" id="WBNA01000054">
    <property type="protein sequence ID" value="NXD09025.1"/>
    <property type="molecule type" value="Genomic_DNA"/>
</dbReference>
<dbReference type="InterPro" id="IPR038889">
    <property type="entry name" value="Shugoshin1/2"/>
</dbReference>
<evidence type="ECO:0000256" key="1">
    <source>
        <dbReference type="ARBA" id="ARBA00004584"/>
    </source>
</evidence>
<dbReference type="GO" id="GO:0045132">
    <property type="term" value="P:meiotic chromosome segregation"/>
    <property type="evidence" value="ECO:0007669"/>
    <property type="project" value="InterPro"/>
</dbReference>
<feature type="coiled-coil region" evidence="9">
    <location>
        <begin position="59"/>
        <end position="107"/>
    </location>
</feature>
<protein>
    <submittedName>
        <fullName evidence="12">SGO1 protein</fullName>
    </submittedName>
</protein>
<keyword evidence="3" id="KW-0158">Chromosome</keyword>
<reference evidence="13" key="1">
    <citation type="submission" date="2023-07" db="EMBL/GenBank/DDBJ databases">
        <title>Bird 10,000 Genomes (B10K) Project - Family phase.</title>
        <authorList>
            <person name="Zhang G."/>
        </authorList>
    </citation>
    <scope>NUCLEOTIDE SEQUENCE [LARGE SCALE GENOMIC DNA]</scope>
</reference>
<feature type="compositionally biased region" description="Basic and acidic residues" evidence="10">
    <location>
        <begin position="412"/>
        <end position="427"/>
    </location>
</feature>
<comment type="caution">
    <text evidence="12">The sequence shown here is derived from an EMBL/GenBank/DDBJ whole genome shotgun (WGS) entry which is preliminary data.</text>
</comment>
<feature type="compositionally biased region" description="Basic and acidic residues" evidence="10">
    <location>
        <begin position="377"/>
        <end position="387"/>
    </location>
</feature>
<evidence type="ECO:0000256" key="7">
    <source>
        <dbReference type="ARBA" id="ARBA00023306"/>
    </source>
</evidence>
<feature type="non-terminal residue" evidence="12">
    <location>
        <position position="601"/>
    </location>
</feature>
<dbReference type="InterPro" id="IPR011515">
    <property type="entry name" value="Shugoshin_C"/>
</dbReference>
<keyword evidence="8" id="KW-0137">Centromere</keyword>
<proteinExistence type="inferred from homology"/>
<evidence type="ECO:0000256" key="3">
    <source>
        <dbReference type="ARBA" id="ARBA00022454"/>
    </source>
</evidence>
<feature type="domain" description="Shugoshin C-terminal" evidence="11">
    <location>
        <begin position="541"/>
        <end position="561"/>
    </location>
</feature>
<evidence type="ECO:0000256" key="2">
    <source>
        <dbReference type="ARBA" id="ARBA00010845"/>
    </source>
</evidence>
<evidence type="ECO:0000256" key="8">
    <source>
        <dbReference type="ARBA" id="ARBA00023328"/>
    </source>
</evidence>
<evidence type="ECO:0000256" key="5">
    <source>
        <dbReference type="ARBA" id="ARBA00022829"/>
    </source>
</evidence>
<evidence type="ECO:0000313" key="12">
    <source>
        <dbReference type="EMBL" id="NXD09025.1"/>
    </source>
</evidence>
<keyword evidence="7" id="KW-0131">Cell cycle</keyword>
<feature type="compositionally biased region" description="Acidic residues" evidence="10">
    <location>
        <begin position="430"/>
        <end position="443"/>
    </location>
</feature>
<keyword evidence="5" id="KW-0159">Chromosome partition</keyword>
<dbReference type="Gene3D" id="1.20.5.730">
    <property type="entry name" value="Single helix bin"/>
    <property type="match status" value="1"/>
</dbReference>
<feature type="region of interest" description="Disordered" evidence="10">
    <location>
        <begin position="331"/>
        <end position="387"/>
    </location>
</feature>
<evidence type="ECO:0000256" key="6">
    <source>
        <dbReference type="ARBA" id="ARBA00023054"/>
    </source>
</evidence>
<evidence type="ECO:0000313" key="13">
    <source>
        <dbReference type="Proteomes" id="UP000661971"/>
    </source>
</evidence>
<accession>A0A851SZI8</accession>
<keyword evidence="6 9" id="KW-0175">Coiled coil</keyword>
<dbReference type="PANTHER" id="PTHR21577:SF3">
    <property type="entry name" value="SHUGOSHIN 1-RELATED"/>
    <property type="match status" value="1"/>
</dbReference>
<feature type="compositionally biased region" description="Basic and acidic residues" evidence="10">
    <location>
        <begin position="336"/>
        <end position="352"/>
    </location>
</feature>
<comment type="subcellular location">
    <subcellularLocation>
        <location evidence="1">Chromosome</location>
        <location evidence="1">Centromere</location>
    </subcellularLocation>
</comment>
<dbReference type="PANTHER" id="PTHR21577">
    <property type="entry name" value="SHUGOSHIN"/>
    <property type="match status" value="1"/>
</dbReference>
<dbReference type="GO" id="GO:0005634">
    <property type="term" value="C:nucleus"/>
    <property type="evidence" value="ECO:0007669"/>
    <property type="project" value="InterPro"/>
</dbReference>
<evidence type="ECO:0000256" key="10">
    <source>
        <dbReference type="SAM" id="MobiDB-lite"/>
    </source>
</evidence>
<name>A0A851SZI8_9AVES</name>
<sequence length="601" mass="68220">MAEHLKKTFKDSLGDIKERMKEKRNQKWIRLGKINQVSNVKCKKATTRSMQMKSIQANNRALAVALQEEKLKLREAQDMILHLREEYQDLKVQMFNLQRKLRFEKAQGSFKTQLSTLSEIISKVSRNLLDSVDLLRPAKDLCFTDNQSAFSSVLENNSGAIGQMYSVSSPLVNGHDCLLRRETEAGSDGNVLTQSMSEICQESENGVPLMKIVLDKGQTYDFHLDNATSELENVSSSEKDKQFGNVLPKSVSTRRRYSKIRTHDELCTGALDHSETPDSTRTLSKDETRLVESLEECSVENINSAVSQLNKNTVDSELVLRQVHFADAQFNSDNNSDFKQHEHKSREDSQVKREKRPKKKLEGTKNTSRPRSKKRQGKEASKEKSDFLGRSSDAYDFHFEESVHVTPFRQNRVKETETSMDDKKAFPESDNAELSDTEEDSDDSIYVPCKSKKRKSSVGQNDQSPIHARPRSKRCLAQREQKLQNEKEAKSSKSSDRSIKPLEPLEPSRGLCDVTNTASSFLTGNTLAVPPGEVSPAPKRKRSCTLTVNYKEPSIAGKLRRGDPFTDTYFLNSPIFKQKKDAKRHSLKESLSKYNEKFVGC</sequence>
<evidence type="ECO:0000256" key="9">
    <source>
        <dbReference type="SAM" id="Coils"/>
    </source>
</evidence>